<name>A0A1I7T847_9PELO</name>
<evidence type="ECO:0000256" key="2">
    <source>
        <dbReference type="ARBA" id="ARBA00023127"/>
    </source>
</evidence>
<dbReference type="STRING" id="1561998.A0A1I7T847"/>
<feature type="domain" description="Cyclin-like" evidence="6">
    <location>
        <begin position="297"/>
        <end position="383"/>
    </location>
</feature>
<keyword evidence="3" id="KW-0131">Cell cycle</keyword>
<protein>
    <submittedName>
        <fullName evidence="8">Cyclin N-terminal domain-containing protein</fullName>
    </submittedName>
</protein>
<dbReference type="InterPro" id="IPR048258">
    <property type="entry name" value="Cyclins_cyclin-box"/>
</dbReference>
<comment type="similarity">
    <text evidence="4">Belongs to the cyclin family.</text>
</comment>
<evidence type="ECO:0000256" key="4">
    <source>
        <dbReference type="RuleBase" id="RU000383"/>
    </source>
</evidence>
<dbReference type="PANTHER" id="PTHR10177">
    <property type="entry name" value="CYCLINS"/>
    <property type="match status" value="1"/>
</dbReference>
<feature type="region of interest" description="Disordered" evidence="5">
    <location>
        <begin position="1"/>
        <end position="225"/>
    </location>
</feature>
<feature type="compositionally biased region" description="Basic and acidic residues" evidence="5">
    <location>
        <begin position="85"/>
        <end position="94"/>
    </location>
</feature>
<evidence type="ECO:0000256" key="3">
    <source>
        <dbReference type="ARBA" id="ARBA00023306"/>
    </source>
</evidence>
<keyword evidence="7" id="KW-1185">Reference proteome</keyword>
<dbReference type="SUPFAM" id="SSF47954">
    <property type="entry name" value="Cyclin-like"/>
    <property type="match status" value="2"/>
</dbReference>
<dbReference type="SMART" id="SM00385">
    <property type="entry name" value="CYCLIN"/>
    <property type="match status" value="1"/>
</dbReference>
<proteinExistence type="inferred from homology"/>
<feature type="compositionally biased region" description="Acidic residues" evidence="5">
    <location>
        <begin position="196"/>
        <end position="223"/>
    </location>
</feature>
<dbReference type="GO" id="GO:0051301">
    <property type="term" value="P:cell division"/>
    <property type="evidence" value="ECO:0007669"/>
    <property type="project" value="UniProtKB-KW"/>
</dbReference>
<dbReference type="InterPro" id="IPR006671">
    <property type="entry name" value="Cyclin_N"/>
</dbReference>
<dbReference type="InterPro" id="IPR039361">
    <property type="entry name" value="Cyclin"/>
</dbReference>
<dbReference type="FunFam" id="1.10.472.10:FF:000001">
    <property type="entry name" value="G2/mitotic-specific cyclin"/>
    <property type="match status" value="1"/>
</dbReference>
<dbReference type="PROSITE" id="PS00292">
    <property type="entry name" value="CYCLINS"/>
    <property type="match status" value="1"/>
</dbReference>
<feature type="compositionally biased region" description="Acidic residues" evidence="5">
    <location>
        <begin position="156"/>
        <end position="178"/>
    </location>
</feature>
<dbReference type="InterPro" id="IPR013763">
    <property type="entry name" value="Cyclin-like_dom"/>
</dbReference>
<sequence length="552" mass="63388">MAGRKSSRTSNRLAAQKERKSAILSPHDELRERLLETAIDVKENIPERRVSSRNESVGSQTSECSESRKRYSTEKGPAAKRHSNEKRQNGRYEDISSGDFSEEREAGSSSSSGSARTRGRPLPAMPEEEEEVFDGSSDHLAESEESHEMAKSDDQISNEDEIDEDDDEENDDEEEEEYRDSSDGNNYSDISGSDKEGEEDDGDIFEEEDDEDYENETEDEEDLPVQNEEFAVTKRLMNDPHLISAPSLLSNAKCAGIGSPTKVWSLMVKRDDIPRATRFLLENHPEMTVSMRCLLVDWMMEVCESEELHRETFHLAVDYVDRFLESSIEECSRVTFQLVGTAALFIAAKYEEIYPPKCDDFAKLTDGAFSCENIREMEVLIVKAIGWSLSPITSIQWLSTYLQLLGTGKKEKDENFEENNMYVPEFLRSEYIEMCKVLDYLLFEIDSFNYTYRTIAAAVLFVNYEPTSAVEQATGFMYEHEQLQKVIDYVRPVCRVFSEHARNHGDVIPDFQSTKPDDAHNIQVHLKRDEMEKLVKIEREKDRQRRGLQQLL</sequence>
<dbReference type="eggNOG" id="KOG0655">
    <property type="taxonomic scope" value="Eukaryota"/>
</dbReference>
<dbReference type="Pfam" id="PF00134">
    <property type="entry name" value="Cyclin_N"/>
    <property type="match status" value="1"/>
</dbReference>
<reference evidence="8" key="1">
    <citation type="submission" date="2016-11" db="UniProtKB">
        <authorList>
            <consortium name="WormBaseParasite"/>
        </authorList>
    </citation>
    <scope>IDENTIFICATION</scope>
</reference>
<organism evidence="7 8">
    <name type="scientific">Caenorhabditis tropicalis</name>
    <dbReference type="NCBI Taxonomy" id="1561998"/>
    <lineage>
        <taxon>Eukaryota</taxon>
        <taxon>Metazoa</taxon>
        <taxon>Ecdysozoa</taxon>
        <taxon>Nematoda</taxon>
        <taxon>Chromadorea</taxon>
        <taxon>Rhabditida</taxon>
        <taxon>Rhabditina</taxon>
        <taxon>Rhabditomorpha</taxon>
        <taxon>Rhabditoidea</taxon>
        <taxon>Rhabditidae</taxon>
        <taxon>Peloderinae</taxon>
        <taxon>Caenorhabditis</taxon>
    </lineage>
</organism>
<dbReference type="CDD" id="cd20520">
    <property type="entry name" value="CYCLIN_CCNE_rpt2"/>
    <property type="match status" value="1"/>
</dbReference>
<dbReference type="AlphaFoldDB" id="A0A1I7T847"/>
<dbReference type="Gene3D" id="1.10.472.10">
    <property type="entry name" value="Cyclin-like"/>
    <property type="match status" value="2"/>
</dbReference>
<feature type="compositionally biased region" description="Polar residues" evidence="5">
    <location>
        <begin position="53"/>
        <end position="64"/>
    </location>
</feature>
<evidence type="ECO:0000256" key="5">
    <source>
        <dbReference type="SAM" id="MobiDB-lite"/>
    </source>
</evidence>
<accession>A0A1I7T847</accession>
<keyword evidence="2 4" id="KW-0195">Cyclin</keyword>
<evidence type="ECO:0000313" key="7">
    <source>
        <dbReference type="Proteomes" id="UP000095282"/>
    </source>
</evidence>
<dbReference type="WBParaSite" id="Csp11.Scaffold539.g3340.t1">
    <property type="protein sequence ID" value="Csp11.Scaffold539.g3340.t1"/>
    <property type="gene ID" value="Csp11.Scaffold539.g3340"/>
</dbReference>
<feature type="compositionally biased region" description="Basic and acidic residues" evidence="5">
    <location>
        <begin position="136"/>
        <end position="154"/>
    </location>
</feature>
<dbReference type="InterPro" id="IPR036915">
    <property type="entry name" value="Cyclin-like_sf"/>
</dbReference>
<evidence type="ECO:0000313" key="8">
    <source>
        <dbReference type="WBParaSite" id="Csp11.Scaffold539.g3340.t1"/>
    </source>
</evidence>
<dbReference type="GO" id="GO:0000278">
    <property type="term" value="P:mitotic cell cycle"/>
    <property type="evidence" value="ECO:0007669"/>
    <property type="project" value="UniProtKB-ARBA"/>
</dbReference>
<dbReference type="Proteomes" id="UP000095282">
    <property type="component" value="Unplaced"/>
</dbReference>
<evidence type="ECO:0000259" key="6">
    <source>
        <dbReference type="SMART" id="SM00385"/>
    </source>
</evidence>
<feature type="compositionally biased region" description="Basic and acidic residues" evidence="5">
    <location>
        <begin position="15"/>
        <end position="52"/>
    </location>
</feature>
<feature type="compositionally biased region" description="Low complexity" evidence="5">
    <location>
        <begin position="107"/>
        <end position="116"/>
    </location>
</feature>
<evidence type="ECO:0000256" key="1">
    <source>
        <dbReference type="ARBA" id="ARBA00022618"/>
    </source>
</evidence>
<keyword evidence="1" id="KW-0132">Cell division</keyword>